<evidence type="ECO:0000313" key="4">
    <source>
        <dbReference type="Proteomes" id="UP000323000"/>
    </source>
</evidence>
<feature type="compositionally biased region" description="Basic and acidic residues" evidence="1">
    <location>
        <begin position="155"/>
        <end position="165"/>
    </location>
</feature>
<dbReference type="AlphaFoldDB" id="A0A5C7IS18"/>
<proteinExistence type="predicted"/>
<dbReference type="Pfam" id="PF14111">
    <property type="entry name" value="DUF4283"/>
    <property type="match status" value="1"/>
</dbReference>
<protein>
    <recommendedName>
        <fullName evidence="2">DUF4283 domain-containing protein</fullName>
    </recommendedName>
</protein>
<evidence type="ECO:0000256" key="1">
    <source>
        <dbReference type="SAM" id="MobiDB-lite"/>
    </source>
</evidence>
<evidence type="ECO:0000313" key="3">
    <source>
        <dbReference type="EMBL" id="TXG71995.1"/>
    </source>
</evidence>
<organism evidence="3 4">
    <name type="scientific">Acer yangbiense</name>
    <dbReference type="NCBI Taxonomy" id="1000413"/>
    <lineage>
        <taxon>Eukaryota</taxon>
        <taxon>Viridiplantae</taxon>
        <taxon>Streptophyta</taxon>
        <taxon>Embryophyta</taxon>
        <taxon>Tracheophyta</taxon>
        <taxon>Spermatophyta</taxon>
        <taxon>Magnoliopsida</taxon>
        <taxon>eudicotyledons</taxon>
        <taxon>Gunneridae</taxon>
        <taxon>Pentapetalae</taxon>
        <taxon>rosids</taxon>
        <taxon>malvids</taxon>
        <taxon>Sapindales</taxon>
        <taxon>Sapindaceae</taxon>
        <taxon>Hippocastanoideae</taxon>
        <taxon>Acereae</taxon>
        <taxon>Acer</taxon>
    </lineage>
</organism>
<feature type="domain" description="DUF4283" evidence="2">
    <location>
        <begin position="34"/>
        <end position="109"/>
    </location>
</feature>
<keyword evidence="4" id="KW-1185">Reference proteome</keyword>
<sequence length="290" mass="32356">MNAEELALLCSALTVKEREGPTRILDTKLKDKGEQRLSLCLVGKVLTTKLVNRVAFMDVMTSIWRVSKGVEFEGVEDNIFAFQFKNMEDRQRIIAGGPWSFDRAMIIFEEPTEDGDVVNMTFSDDQALSSEANLRLNAWLRTGSPPKRYSSGKKNTVEDDRSNERWRKECQRPFQKKVEGRIEPAQSCMGIDKTIIATLGKSVPGVKSYGGTSVEKQKELIKADVKENEDGLGIQCQADETECNENMVALLGLVSPIGPSNCVMESKKDSCPEMMRVEMDLDNAKSGLIT</sequence>
<dbReference type="InterPro" id="IPR040256">
    <property type="entry name" value="At4g02000-like"/>
</dbReference>
<evidence type="ECO:0000259" key="2">
    <source>
        <dbReference type="Pfam" id="PF14111"/>
    </source>
</evidence>
<dbReference type="InterPro" id="IPR025558">
    <property type="entry name" value="DUF4283"/>
</dbReference>
<gene>
    <name evidence="3" type="ORF">EZV62_000574</name>
</gene>
<dbReference type="Proteomes" id="UP000323000">
    <property type="component" value="Chromosome 1"/>
</dbReference>
<dbReference type="EMBL" id="VAHF01000001">
    <property type="protein sequence ID" value="TXG71995.1"/>
    <property type="molecule type" value="Genomic_DNA"/>
</dbReference>
<reference evidence="4" key="1">
    <citation type="journal article" date="2019" name="Gigascience">
        <title>De novo genome assembly of the endangered Acer yangbiense, a plant species with extremely small populations endemic to Yunnan Province, China.</title>
        <authorList>
            <person name="Yang J."/>
            <person name="Wariss H.M."/>
            <person name="Tao L."/>
            <person name="Zhang R."/>
            <person name="Yun Q."/>
            <person name="Hollingsworth P."/>
            <person name="Dao Z."/>
            <person name="Luo G."/>
            <person name="Guo H."/>
            <person name="Ma Y."/>
            <person name="Sun W."/>
        </authorList>
    </citation>
    <scope>NUCLEOTIDE SEQUENCE [LARGE SCALE GENOMIC DNA]</scope>
    <source>
        <strain evidence="4">cv. Malutang</strain>
    </source>
</reference>
<accession>A0A5C7IS18</accession>
<dbReference type="PANTHER" id="PTHR31286">
    <property type="entry name" value="GLYCINE-RICH CELL WALL STRUCTURAL PROTEIN 1.8-LIKE"/>
    <property type="match status" value="1"/>
</dbReference>
<name>A0A5C7IS18_9ROSI</name>
<dbReference type="PANTHER" id="PTHR31286:SF167">
    <property type="entry name" value="OS09G0268800 PROTEIN"/>
    <property type="match status" value="1"/>
</dbReference>
<comment type="caution">
    <text evidence="3">The sequence shown here is derived from an EMBL/GenBank/DDBJ whole genome shotgun (WGS) entry which is preliminary data.</text>
</comment>
<dbReference type="OrthoDB" id="1002340at2759"/>
<feature type="region of interest" description="Disordered" evidence="1">
    <location>
        <begin position="145"/>
        <end position="165"/>
    </location>
</feature>